<evidence type="ECO:0000256" key="3">
    <source>
        <dbReference type="ARBA" id="ARBA00023134"/>
    </source>
</evidence>
<dbReference type="AlphaFoldDB" id="A0A1R1PDY5"/>
<dbReference type="Pfam" id="PF22042">
    <property type="entry name" value="EF-G_D2"/>
    <property type="match status" value="1"/>
</dbReference>
<dbReference type="PROSITE" id="PS00301">
    <property type="entry name" value="G_TR_1"/>
    <property type="match status" value="1"/>
</dbReference>
<dbReference type="PANTHER" id="PTHR43261:SF1">
    <property type="entry name" value="RIBOSOME-RELEASING FACTOR 2, MITOCHONDRIAL"/>
    <property type="match status" value="1"/>
</dbReference>
<accession>A0A1R1PDY5</accession>
<dbReference type="PANTHER" id="PTHR43261">
    <property type="entry name" value="TRANSLATION ELONGATION FACTOR G-RELATED"/>
    <property type="match status" value="1"/>
</dbReference>
<dbReference type="Gene3D" id="2.40.30.10">
    <property type="entry name" value="Translation factors"/>
    <property type="match status" value="1"/>
</dbReference>
<dbReference type="Gene3D" id="3.30.70.870">
    <property type="entry name" value="Elongation Factor G (Translational Gtpase), domain 3"/>
    <property type="match status" value="1"/>
</dbReference>
<dbReference type="SUPFAM" id="SSF50447">
    <property type="entry name" value="Translation proteins"/>
    <property type="match status" value="1"/>
</dbReference>
<evidence type="ECO:0000313" key="6">
    <source>
        <dbReference type="Proteomes" id="UP000188320"/>
    </source>
</evidence>
<dbReference type="Proteomes" id="UP000188320">
    <property type="component" value="Unassembled WGS sequence"/>
</dbReference>
<dbReference type="GO" id="GO:0003924">
    <property type="term" value="F:GTPase activity"/>
    <property type="evidence" value="ECO:0007669"/>
    <property type="project" value="InterPro"/>
</dbReference>
<dbReference type="GO" id="GO:0005525">
    <property type="term" value="F:GTP binding"/>
    <property type="evidence" value="ECO:0007669"/>
    <property type="project" value="UniProtKB-KW"/>
</dbReference>
<dbReference type="InterPro" id="IPR041095">
    <property type="entry name" value="EFG_II"/>
</dbReference>
<dbReference type="GO" id="GO:0032543">
    <property type="term" value="P:mitochondrial translation"/>
    <property type="evidence" value="ECO:0007669"/>
    <property type="project" value="TreeGrafter"/>
</dbReference>
<name>A0A1R1PDY5_ZANCU</name>
<dbReference type="InterPro" id="IPR014721">
    <property type="entry name" value="Ribsml_uS5_D2-typ_fold_subgr"/>
</dbReference>
<dbReference type="GO" id="GO:0005739">
    <property type="term" value="C:mitochondrion"/>
    <property type="evidence" value="ECO:0007669"/>
    <property type="project" value="TreeGrafter"/>
</dbReference>
<protein>
    <submittedName>
        <fullName evidence="5">Elongation factor G</fullName>
    </submittedName>
</protein>
<dbReference type="Pfam" id="PF00679">
    <property type="entry name" value="EFG_C"/>
    <property type="match status" value="1"/>
</dbReference>
<keyword evidence="6" id="KW-1185">Reference proteome</keyword>
<evidence type="ECO:0000259" key="4">
    <source>
        <dbReference type="PROSITE" id="PS51722"/>
    </source>
</evidence>
<keyword evidence="3" id="KW-0342">GTP-binding</keyword>
<proteinExistence type="predicted"/>
<dbReference type="GO" id="GO:0003746">
    <property type="term" value="F:translation elongation factor activity"/>
    <property type="evidence" value="ECO:0007669"/>
    <property type="project" value="UniProtKB-KW"/>
</dbReference>
<keyword evidence="5" id="KW-0251">Elongation factor</keyword>
<dbReference type="InterPro" id="IPR035647">
    <property type="entry name" value="EFG_III/V"/>
</dbReference>
<evidence type="ECO:0000313" key="5">
    <source>
        <dbReference type="EMBL" id="OMH79205.1"/>
    </source>
</evidence>
<sequence>MLFYSGFIKRVGEVDRGDTTMDYLPEERERGITINSAAITFGWKEHQINLIDTPGHVDFTIEVERALRVLDGCVAILDGASGVQAQTLNVWKQSNRKKIHPTEAKEAQHEHTIHNDYLYDKLVAVKTALVESIAELDPDMFEQYLSPEIDGDVSKLTTNEIEDSIRRITTQNMAVPVLMGASYKNFGVQPILDAIKLYLPSPKENSRLGTQLILRPKNEVWAIDDAPLVAFVFKVVVDNLKGVMVFVRIYSGTLQAKATVVNSSISKRSKLVKERVNKIMTIYADYSEEISELKAGNIGVLLGMKHTKTGDTLLDLNHPSIVSGSPEKLSHENPKSTERKLKNINANHSSREVVGVSEKMDNQNAEDGWDVLGGVEKDLVPGENALTHNSTNDDLLQLHKIRIPPPVFFCQIEPDSISDEKHLINVLNNLVLQDPSLNYFRDIEGGDQIVLTGMGELHLEVTLSRLLQEKVKAQMGRVRISYRESISAKYELLNYQMEKTVSTGTSTGTSNTLGNKPISIGFDVCVEPVYSDFIENVTNDSKVIHLGGNNFLDLSQLNLNSSQTPAQGTHTQGNGKCSSDFQAVKDTIASSVEVSMYQGPTLGYILNNVKTTISNLSLPQNLLAELQQQHSQSPQKTSILSILRMAIIQALKQAISGANPVLLQPVMNVSISTTPEYLGPILSMLETFKSTKIISISSNEDSLLHTGQDENAGGCDGSGSLSKALLDLITVGHNDNSTAYNNRSSTDGGQNSSGMNEISAIIPLYNLIGFSSTLRKLTAGTASFSMQLNGFDRVEESAKGHILKELRGF</sequence>
<reference evidence="6" key="1">
    <citation type="submission" date="2017-01" db="EMBL/GenBank/DDBJ databases">
        <authorList>
            <person name="Wang Y."/>
            <person name="White M."/>
            <person name="Kvist S."/>
            <person name="Moncalvo J.-M."/>
        </authorList>
    </citation>
    <scope>NUCLEOTIDE SEQUENCE [LARGE SCALE GENOMIC DNA]</scope>
    <source>
        <strain evidence="6">COL-18-3</strain>
    </source>
</reference>
<dbReference type="InterPro" id="IPR031157">
    <property type="entry name" value="G_TR_CS"/>
</dbReference>
<feature type="domain" description="Tr-type G" evidence="4">
    <location>
        <begin position="1"/>
        <end position="203"/>
    </location>
</feature>
<keyword evidence="1" id="KW-0547">Nucleotide-binding</keyword>
<comment type="caution">
    <text evidence="5">The sequence shown here is derived from an EMBL/GenBank/DDBJ whole genome shotgun (WGS) entry which is preliminary data.</text>
</comment>
<dbReference type="Gene3D" id="3.40.50.300">
    <property type="entry name" value="P-loop containing nucleotide triphosphate hydrolases"/>
    <property type="match status" value="3"/>
</dbReference>
<dbReference type="EMBL" id="LSSK01001638">
    <property type="protein sequence ID" value="OMH79205.1"/>
    <property type="molecule type" value="Genomic_DNA"/>
</dbReference>
<dbReference type="SUPFAM" id="SSF52540">
    <property type="entry name" value="P-loop containing nucleoside triphosphate hydrolases"/>
    <property type="match status" value="1"/>
</dbReference>
<evidence type="ECO:0000256" key="1">
    <source>
        <dbReference type="ARBA" id="ARBA00022741"/>
    </source>
</evidence>
<dbReference type="InterPro" id="IPR000640">
    <property type="entry name" value="EFG_V-like"/>
</dbReference>
<dbReference type="Gene3D" id="3.30.70.240">
    <property type="match status" value="1"/>
</dbReference>
<dbReference type="InterPro" id="IPR000795">
    <property type="entry name" value="T_Tr_GTP-bd_dom"/>
</dbReference>
<gene>
    <name evidence="5" type="ORF">AX774_g7397</name>
</gene>
<dbReference type="InterPro" id="IPR009000">
    <property type="entry name" value="Transl_B-barrel_sf"/>
</dbReference>
<organism evidence="5 6">
    <name type="scientific">Zancudomyces culisetae</name>
    <name type="common">Gut fungus</name>
    <name type="synonym">Smittium culisetae</name>
    <dbReference type="NCBI Taxonomy" id="1213189"/>
    <lineage>
        <taxon>Eukaryota</taxon>
        <taxon>Fungi</taxon>
        <taxon>Fungi incertae sedis</taxon>
        <taxon>Zoopagomycota</taxon>
        <taxon>Kickxellomycotina</taxon>
        <taxon>Harpellomycetes</taxon>
        <taxon>Harpellales</taxon>
        <taxon>Legeriomycetaceae</taxon>
        <taxon>Zancudomyces</taxon>
    </lineage>
</organism>
<dbReference type="InterPro" id="IPR027417">
    <property type="entry name" value="P-loop_NTPase"/>
</dbReference>
<dbReference type="Pfam" id="PF00009">
    <property type="entry name" value="GTP_EFTU"/>
    <property type="match status" value="1"/>
</dbReference>
<dbReference type="Gene3D" id="3.30.230.10">
    <property type="match status" value="2"/>
</dbReference>
<evidence type="ECO:0000256" key="2">
    <source>
        <dbReference type="ARBA" id="ARBA00022917"/>
    </source>
</evidence>
<dbReference type="Pfam" id="PF14492">
    <property type="entry name" value="EFG_III"/>
    <property type="match status" value="1"/>
</dbReference>
<keyword evidence="2" id="KW-0648">Protein biosynthesis</keyword>
<dbReference type="PROSITE" id="PS51722">
    <property type="entry name" value="G_TR_2"/>
    <property type="match status" value="1"/>
</dbReference>
<dbReference type="InterPro" id="IPR053905">
    <property type="entry name" value="EF-G-like_DII"/>
</dbReference>
<dbReference type="SUPFAM" id="SSF54980">
    <property type="entry name" value="EF-G C-terminal domain-like"/>
    <property type="match status" value="2"/>
</dbReference>
<dbReference type="OrthoDB" id="198619at2759"/>
<dbReference type="GO" id="GO:0032790">
    <property type="term" value="P:ribosome disassembly"/>
    <property type="evidence" value="ECO:0007669"/>
    <property type="project" value="TreeGrafter"/>
</dbReference>